<dbReference type="EMBL" id="DSZY01000027">
    <property type="protein sequence ID" value="HGU40626.1"/>
    <property type="molecule type" value="Genomic_DNA"/>
</dbReference>
<protein>
    <recommendedName>
        <fullName evidence="2">NurA domain-containing protein</fullName>
    </recommendedName>
</protein>
<comment type="caution">
    <text evidence="1">The sequence shown here is derived from an EMBL/GenBank/DDBJ whole genome shotgun (WGS) entry which is preliminary data.</text>
</comment>
<sequence length="381" mass="44609">MRELINLRKYIDEWRKTVELIPASEGAQEELLFPSAEEREDQMYTDQQIYDTICERPTGGPWWKENLYRKVRSKPRNELHLFRYFIDGSLRSYYLGEVVEAERFSPLVFAQVGACVVQRDGNGRVSAFEKRIKNLLVLDFETFSEEALSFLKRLLSGVNPELEVVNLSERDILTKSYVYERRYMATGKVKYKMRELEVELMKTVAPHLNESTWLVVDGSLMFEPIHKYLSEFYGRGVPPVIGISKNFRKDPQFVLKEGVFRKRRFNIQQLLSKLDVSERTPVFTALNGKIAFWYLRIWPKRYLGHPLTGIVKCELVLPGRGEVSSELIDILSGVIIAERNVTTYGQDSRWPAHLYPIYTAEQVIKNAFFSREVVQEILRWR</sequence>
<evidence type="ECO:0000313" key="1">
    <source>
        <dbReference type="EMBL" id="HGU40626.1"/>
    </source>
</evidence>
<dbReference type="InterPro" id="IPR012337">
    <property type="entry name" value="RNaseH-like_sf"/>
</dbReference>
<reference evidence="1" key="1">
    <citation type="journal article" date="2020" name="mSystems">
        <title>Genome- and Community-Level Interaction Insights into Carbon Utilization and Element Cycling Functions of Hydrothermarchaeota in Hydrothermal Sediment.</title>
        <authorList>
            <person name="Zhou Z."/>
            <person name="Liu Y."/>
            <person name="Xu W."/>
            <person name="Pan J."/>
            <person name="Luo Z.H."/>
            <person name="Li M."/>
        </authorList>
    </citation>
    <scope>NUCLEOTIDE SEQUENCE [LARGE SCALE GENOMIC DNA]</scope>
    <source>
        <strain evidence="1">SpSt-609</strain>
    </source>
</reference>
<name>A0A7C4GHY9_9BACT</name>
<evidence type="ECO:0008006" key="2">
    <source>
        <dbReference type="Google" id="ProtNLM"/>
    </source>
</evidence>
<proteinExistence type="predicted"/>
<gene>
    <name evidence="1" type="ORF">ENT77_05455</name>
</gene>
<dbReference type="SUPFAM" id="SSF53098">
    <property type="entry name" value="Ribonuclease H-like"/>
    <property type="match status" value="1"/>
</dbReference>
<organism evidence="1">
    <name type="scientific">Fervidobacterium thailandense</name>
    <dbReference type="NCBI Taxonomy" id="1008305"/>
    <lineage>
        <taxon>Bacteria</taxon>
        <taxon>Thermotogati</taxon>
        <taxon>Thermotogota</taxon>
        <taxon>Thermotogae</taxon>
        <taxon>Thermotogales</taxon>
        <taxon>Fervidobacteriaceae</taxon>
        <taxon>Fervidobacterium</taxon>
    </lineage>
</organism>
<accession>A0A7C4GHY9</accession>
<dbReference type="AlphaFoldDB" id="A0A7C4GHY9"/>